<dbReference type="Proteomes" id="UP001605036">
    <property type="component" value="Unassembled WGS sequence"/>
</dbReference>
<sequence>MHFSWTPECENKDFKPKEVPTWVQIEDIPSWLREKVLDVFTAVGPVLRLPISTKAHSASTVGELILWNLADPPIKEVTSDLNWAEGRKTRLSFKVKFQDLPGITPTGGLLLWGTL</sequence>
<evidence type="ECO:0000313" key="1">
    <source>
        <dbReference type="EMBL" id="KAL2622994.1"/>
    </source>
</evidence>
<dbReference type="AlphaFoldDB" id="A0ABD1Y8B5"/>
<comment type="caution">
    <text evidence="1">The sequence shown here is derived from an EMBL/GenBank/DDBJ whole genome shotgun (WGS) entry which is preliminary data.</text>
</comment>
<protein>
    <recommendedName>
        <fullName evidence="3">DUF4283 domain-containing protein</fullName>
    </recommendedName>
</protein>
<evidence type="ECO:0008006" key="3">
    <source>
        <dbReference type="Google" id="ProtNLM"/>
    </source>
</evidence>
<proteinExistence type="predicted"/>
<evidence type="ECO:0000313" key="2">
    <source>
        <dbReference type="Proteomes" id="UP001605036"/>
    </source>
</evidence>
<dbReference type="EMBL" id="JBHFFA010000006">
    <property type="protein sequence ID" value="KAL2622994.1"/>
    <property type="molecule type" value="Genomic_DNA"/>
</dbReference>
<reference evidence="1 2" key="1">
    <citation type="submission" date="2024-09" db="EMBL/GenBank/DDBJ databases">
        <title>Chromosome-scale assembly of Riccia fluitans.</title>
        <authorList>
            <person name="Paukszto L."/>
            <person name="Sawicki J."/>
            <person name="Karawczyk K."/>
            <person name="Piernik-Szablinska J."/>
            <person name="Szczecinska M."/>
            <person name="Mazdziarz M."/>
        </authorList>
    </citation>
    <scope>NUCLEOTIDE SEQUENCE [LARGE SCALE GENOMIC DNA]</scope>
    <source>
        <strain evidence="1">Rf_01</strain>
        <tissue evidence="1">Aerial parts of the thallus</tissue>
    </source>
</reference>
<keyword evidence="2" id="KW-1185">Reference proteome</keyword>
<name>A0ABD1Y8B5_9MARC</name>
<accession>A0ABD1Y8B5</accession>
<gene>
    <name evidence="1" type="ORF">R1flu_003199</name>
</gene>
<organism evidence="1 2">
    <name type="scientific">Riccia fluitans</name>
    <dbReference type="NCBI Taxonomy" id="41844"/>
    <lineage>
        <taxon>Eukaryota</taxon>
        <taxon>Viridiplantae</taxon>
        <taxon>Streptophyta</taxon>
        <taxon>Embryophyta</taxon>
        <taxon>Marchantiophyta</taxon>
        <taxon>Marchantiopsida</taxon>
        <taxon>Marchantiidae</taxon>
        <taxon>Marchantiales</taxon>
        <taxon>Ricciaceae</taxon>
        <taxon>Riccia</taxon>
    </lineage>
</organism>